<evidence type="ECO:0000256" key="3">
    <source>
        <dbReference type="ARBA" id="ARBA00023274"/>
    </source>
</evidence>
<comment type="function">
    <text evidence="4">One of the early assembly proteins it binds 23S rRNA. One of the proteins that surrounds the polypeptide exit tunnel on the outside of the ribosome. Forms the main docking site for trigger factor binding to the ribosome.</text>
</comment>
<organism evidence="6 7">
    <name type="scientific">Candidatus Magasanikbacteria bacterium GW2011_GWA2_56_11</name>
    <dbReference type="NCBI Taxonomy" id="1619044"/>
    <lineage>
        <taxon>Bacteria</taxon>
        <taxon>Candidatus Magasanikiibacteriota</taxon>
    </lineage>
</organism>
<evidence type="ECO:0000256" key="5">
    <source>
        <dbReference type="SAM" id="MobiDB-lite"/>
    </source>
</evidence>
<accession>A0A0G2ALN9</accession>
<dbReference type="HAMAP" id="MF_01369_B">
    <property type="entry name" value="Ribosomal_uL23_B"/>
    <property type="match status" value="1"/>
</dbReference>
<dbReference type="SUPFAM" id="SSF54189">
    <property type="entry name" value="Ribosomal proteins S24e, L23 and L15e"/>
    <property type="match status" value="1"/>
</dbReference>
<keyword evidence="2 4" id="KW-0689">Ribosomal protein</keyword>
<dbReference type="InterPro" id="IPR012677">
    <property type="entry name" value="Nucleotide-bd_a/b_plait_sf"/>
</dbReference>
<evidence type="ECO:0000313" key="7">
    <source>
        <dbReference type="Proteomes" id="UP000033870"/>
    </source>
</evidence>
<evidence type="ECO:0000256" key="1">
    <source>
        <dbReference type="ARBA" id="ARBA00006700"/>
    </source>
</evidence>
<dbReference type="GO" id="GO:0003735">
    <property type="term" value="F:structural constituent of ribosome"/>
    <property type="evidence" value="ECO:0007669"/>
    <property type="project" value="InterPro"/>
</dbReference>
<feature type="compositionally biased region" description="Basic and acidic residues" evidence="5">
    <location>
        <begin position="1"/>
        <end position="14"/>
    </location>
</feature>
<comment type="caution">
    <text evidence="6">The sequence shown here is derived from an EMBL/GenBank/DDBJ whole genome shotgun (WGS) entry which is preliminary data.</text>
</comment>
<evidence type="ECO:0000313" key="6">
    <source>
        <dbReference type="EMBL" id="KKW42222.1"/>
    </source>
</evidence>
<dbReference type="GO" id="GO:0019843">
    <property type="term" value="F:rRNA binding"/>
    <property type="evidence" value="ECO:0007669"/>
    <property type="project" value="UniProtKB-UniRule"/>
</dbReference>
<dbReference type="InterPro" id="IPR013025">
    <property type="entry name" value="Ribosomal_uL23-like"/>
</dbReference>
<dbReference type="NCBIfam" id="NF004363">
    <property type="entry name" value="PRK05738.2-4"/>
    <property type="match status" value="1"/>
</dbReference>
<dbReference type="GO" id="GO:0006412">
    <property type="term" value="P:translation"/>
    <property type="evidence" value="ECO:0007669"/>
    <property type="project" value="UniProtKB-UniRule"/>
</dbReference>
<gene>
    <name evidence="4" type="primary">rplW</name>
    <name evidence="6" type="ORF">UY92_C0009G0026</name>
</gene>
<dbReference type="STRING" id="1619044.UY92_C0009G0026"/>
<protein>
    <recommendedName>
        <fullName evidence="4">Large ribosomal subunit protein uL23</fullName>
    </recommendedName>
</protein>
<dbReference type="EMBL" id="LCRX01000009">
    <property type="protein sequence ID" value="KKW42222.1"/>
    <property type="molecule type" value="Genomic_DNA"/>
</dbReference>
<evidence type="ECO:0000256" key="4">
    <source>
        <dbReference type="HAMAP-Rule" id="MF_01369"/>
    </source>
</evidence>
<dbReference type="Pfam" id="PF00276">
    <property type="entry name" value="Ribosomal_L23"/>
    <property type="match status" value="1"/>
</dbReference>
<dbReference type="InterPro" id="IPR012678">
    <property type="entry name" value="Ribosomal_uL23/eL15/eS24_sf"/>
</dbReference>
<comment type="subunit">
    <text evidence="4">Part of the 50S ribosomal subunit. Contacts protein L29, and trigger factor when it is bound to the ribosome.</text>
</comment>
<evidence type="ECO:0000256" key="2">
    <source>
        <dbReference type="ARBA" id="ARBA00022980"/>
    </source>
</evidence>
<feature type="region of interest" description="Disordered" evidence="5">
    <location>
        <begin position="1"/>
        <end position="44"/>
    </location>
</feature>
<keyword evidence="4" id="KW-0694">RNA-binding</keyword>
<dbReference type="Gene3D" id="3.30.70.330">
    <property type="match status" value="1"/>
</dbReference>
<comment type="similarity">
    <text evidence="1 4">Belongs to the universal ribosomal protein uL23 family.</text>
</comment>
<dbReference type="GO" id="GO:0005840">
    <property type="term" value="C:ribosome"/>
    <property type="evidence" value="ECO:0007669"/>
    <property type="project" value="UniProtKB-KW"/>
</dbReference>
<dbReference type="Proteomes" id="UP000033870">
    <property type="component" value="Unassembled WGS sequence"/>
</dbReference>
<sequence length="141" mass="15008">MGILEKIKKTKPDSEAGASVDAGEKKPAGRKGSVAAPTAAPEKHAARGLAYRILLKPLLSEKATHGERHGAYIFMVAKTATKPEIAAAVQAVYGVKPQKVNTVSLEGKEVRFGRRTGRRKGWKKAVVFLPKGKSISIHAGV</sequence>
<dbReference type="AlphaFoldDB" id="A0A0G2ALN9"/>
<keyword evidence="3 4" id="KW-0687">Ribonucleoprotein</keyword>
<reference evidence="6 7" key="1">
    <citation type="journal article" date="2015" name="Nature">
        <title>rRNA introns, odd ribosomes, and small enigmatic genomes across a large radiation of phyla.</title>
        <authorList>
            <person name="Brown C.T."/>
            <person name="Hug L.A."/>
            <person name="Thomas B.C."/>
            <person name="Sharon I."/>
            <person name="Castelle C.J."/>
            <person name="Singh A."/>
            <person name="Wilkins M.J."/>
            <person name="Williams K.H."/>
            <person name="Banfield J.F."/>
        </authorList>
    </citation>
    <scope>NUCLEOTIDE SEQUENCE [LARGE SCALE GENOMIC DNA]</scope>
</reference>
<proteinExistence type="inferred from homology"/>
<dbReference type="GO" id="GO:1990904">
    <property type="term" value="C:ribonucleoprotein complex"/>
    <property type="evidence" value="ECO:0007669"/>
    <property type="project" value="UniProtKB-KW"/>
</dbReference>
<name>A0A0G2ALN9_9BACT</name>
<keyword evidence="4" id="KW-0699">rRNA-binding</keyword>